<dbReference type="AlphaFoldDB" id="A0A2S1R9P6"/>
<organism evidence="1 2">
    <name type="scientific">Dietzia lutea</name>
    <dbReference type="NCBI Taxonomy" id="546160"/>
    <lineage>
        <taxon>Bacteria</taxon>
        <taxon>Bacillati</taxon>
        <taxon>Actinomycetota</taxon>
        <taxon>Actinomycetes</taxon>
        <taxon>Mycobacteriales</taxon>
        <taxon>Dietziaceae</taxon>
        <taxon>Dietzia</taxon>
    </lineage>
</organism>
<gene>
    <name evidence="1" type="ORF">A6035_13415</name>
</gene>
<keyword evidence="2" id="KW-1185">Reference proteome</keyword>
<protein>
    <recommendedName>
        <fullName evidence="3">DUF2505 domain-containing protein</fullName>
    </recommendedName>
</protein>
<sequence>MATRFSHNARIDAPIETVYSAYGSEEYWRERLLAVGTDKDSLDDFASSADSIRVTITQHIPEEDIPDSARRFLPGELTIVRTSTYSGFDGRTFTGSARAEAAGGLGLISGDATAVDRDGAAEESVSGQVKVSVPLLGGTLEKMVISHLDRLFEAEYRHLNRWAAAR</sequence>
<dbReference type="EMBL" id="CP015449">
    <property type="protein sequence ID" value="AWH93003.1"/>
    <property type="molecule type" value="Genomic_DNA"/>
</dbReference>
<reference evidence="1 2" key="1">
    <citation type="submission" date="2016-04" db="EMBL/GenBank/DDBJ databases">
        <title>Complete genome sequence of Dietzia lutea YIM 80766T, a strain isolated from desert soil in Egypt.</title>
        <authorList>
            <person name="Zhao J."/>
            <person name="Hu B."/>
            <person name="Geng S."/>
            <person name="Nie Y."/>
            <person name="Tang Y."/>
        </authorList>
    </citation>
    <scope>NUCLEOTIDE SEQUENCE [LARGE SCALE GENOMIC DNA]</scope>
    <source>
        <strain evidence="1 2">YIM 80766</strain>
    </source>
</reference>
<accession>A0A2S1R9P6</accession>
<evidence type="ECO:0008006" key="3">
    <source>
        <dbReference type="Google" id="ProtNLM"/>
    </source>
</evidence>
<proteinExistence type="predicted"/>
<name>A0A2S1R9P6_9ACTN</name>
<evidence type="ECO:0000313" key="1">
    <source>
        <dbReference type="EMBL" id="AWH93003.1"/>
    </source>
</evidence>
<dbReference type="RefSeq" id="WP_108848227.1">
    <property type="nucleotide sequence ID" value="NZ_CP015449.1"/>
</dbReference>
<evidence type="ECO:0000313" key="2">
    <source>
        <dbReference type="Proteomes" id="UP000244928"/>
    </source>
</evidence>
<dbReference type="InterPro" id="IPR019639">
    <property type="entry name" value="DUF2505"/>
</dbReference>
<dbReference type="Proteomes" id="UP000244928">
    <property type="component" value="Chromosome"/>
</dbReference>
<dbReference type="Pfam" id="PF10698">
    <property type="entry name" value="DUF2505"/>
    <property type="match status" value="1"/>
</dbReference>
<dbReference type="KEGG" id="dlu:A6035_13415"/>